<dbReference type="InterPro" id="IPR029052">
    <property type="entry name" value="Metallo-depent_PP-like"/>
</dbReference>
<accession>A0A645BQI2</accession>
<reference evidence="2" key="1">
    <citation type="submission" date="2019-08" db="EMBL/GenBank/DDBJ databases">
        <authorList>
            <person name="Kucharzyk K."/>
            <person name="Murdoch R.W."/>
            <person name="Higgins S."/>
            <person name="Loffler F."/>
        </authorList>
    </citation>
    <scope>NUCLEOTIDE SEQUENCE</scope>
</reference>
<dbReference type="Pfam" id="PF12850">
    <property type="entry name" value="Metallophos_2"/>
    <property type="match status" value="1"/>
</dbReference>
<dbReference type="Gene3D" id="3.60.21.10">
    <property type="match status" value="1"/>
</dbReference>
<evidence type="ECO:0000259" key="1">
    <source>
        <dbReference type="Pfam" id="PF12850"/>
    </source>
</evidence>
<dbReference type="AlphaFoldDB" id="A0A645BQI2"/>
<sequence length="79" mass="8495">MHGHTRFVERGLANALAAAAEAGADMLMYGHTHFFYYREHEGIHVLNPGSAGGIKVLSATAALLEVEEGKVQSVEMLTL</sequence>
<protein>
    <recommendedName>
        <fullName evidence="1">Calcineurin-like phosphoesterase domain-containing protein</fullName>
    </recommendedName>
</protein>
<evidence type="ECO:0000313" key="2">
    <source>
        <dbReference type="EMBL" id="MPM64094.1"/>
    </source>
</evidence>
<dbReference type="SUPFAM" id="SSF56300">
    <property type="entry name" value="Metallo-dependent phosphatases"/>
    <property type="match status" value="1"/>
</dbReference>
<dbReference type="InterPro" id="IPR024654">
    <property type="entry name" value="Calcineurin-like_PHP_lpxH"/>
</dbReference>
<dbReference type="EMBL" id="VSSQ01019769">
    <property type="protein sequence ID" value="MPM64094.1"/>
    <property type="molecule type" value="Genomic_DNA"/>
</dbReference>
<proteinExistence type="predicted"/>
<feature type="domain" description="Calcineurin-like phosphoesterase" evidence="1">
    <location>
        <begin position="2"/>
        <end position="68"/>
    </location>
</feature>
<comment type="caution">
    <text evidence="2">The sequence shown here is derived from an EMBL/GenBank/DDBJ whole genome shotgun (WGS) entry which is preliminary data.</text>
</comment>
<name>A0A645BQI2_9ZZZZ</name>
<organism evidence="2">
    <name type="scientific">bioreactor metagenome</name>
    <dbReference type="NCBI Taxonomy" id="1076179"/>
    <lineage>
        <taxon>unclassified sequences</taxon>
        <taxon>metagenomes</taxon>
        <taxon>ecological metagenomes</taxon>
    </lineage>
</organism>
<gene>
    <name evidence="2" type="ORF">SDC9_110980</name>
</gene>